<dbReference type="Pfam" id="PF01451">
    <property type="entry name" value="LMWPc"/>
    <property type="match status" value="1"/>
</dbReference>
<name>A0ABU7FMX7_9ACTN</name>
<evidence type="ECO:0000259" key="2">
    <source>
        <dbReference type="SMART" id="SM00226"/>
    </source>
</evidence>
<dbReference type="EMBL" id="JAYWVC010000103">
    <property type="protein sequence ID" value="MED7825304.1"/>
    <property type="molecule type" value="Genomic_DNA"/>
</dbReference>
<proteinExistence type="predicted"/>
<dbReference type="Gene3D" id="3.40.50.2300">
    <property type="match status" value="1"/>
</dbReference>
<reference evidence="3" key="1">
    <citation type="submission" date="2024-01" db="EMBL/GenBank/DDBJ databases">
        <title>First draft genome sequence data of TA4-1, the type strain of Gram-positive actinobacterium Streptomyces chiangmaiensis.</title>
        <authorList>
            <person name="Yasawong M."/>
            <person name="Nantapong N."/>
        </authorList>
    </citation>
    <scope>NUCLEOTIDE SEQUENCE</scope>
    <source>
        <strain evidence="3">TA4-1</strain>
    </source>
</reference>
<accession>A0ABU7FMX7</accession>
<feature type="region of interest" description="Disordered" evidence="1">
    <location>
        <begin position="29"/>
        <end position="48"/>
    </location>
</feature>
<dbReference type="RefSeq" id="WP_329509718.1">
    <property type="nucleotide sequence ID" value="NZ_BAAAYZ010000168.1"/>
</dbReference>
<protein>
    <submittedName>
        <fullName evidence="3">Low molecular weight phosphatase family protein</fullName>
    </submittedName>
</protein>
<comment type="caution">
    <text evidence="3">The sequence shown here is derived from an EMBL/GenBank/DDBJ whole genome shotgun (WGS) entry which is preliminary data.</text>
</comment>
<feature type="domain" description="Phosphotyrosine protein phosphatase I" evidence="2">
    <location>
        <begin position="2"/>
        <end position="126"/>
    </location>
</feature>
<organism evidence="3 4">
    <name type="scientific">Streptomyces chiangmaiensis</name>
    <dbReference type="NCBI Taxonomy" id="766497"/>
    <lineage>
        <taxon>Bacteria</taxon>
        <taxon>Bacillati</taxon>
        <taxon>Actinomycetota</taxon>
        <taxon>Actinomycetes</taxon>
        <taxon>Kitasatosporales</taxon>
        <taxon>Streptomycetaceae</taxon>
        <taxon>Streptomyces</taxon>
    </lineage>
</organism>
<evidence type="ECO:0000313" key="4">
    <source>
        <dbReference type="Proteomes" id="UP001333996"/>
    </source>
</evidence>
<dbReference type="SMART" id="SM00226">
    <property type="entry name" value="LMWPc"/>
    <property type="match status" value="1"/>
</dbReference>
<evidence type="ECO:0000256" key="1">
    <source>
        <dbReference type="SAM" id="MobiDB-lite"/>
    </source>
</evidence>
<dbReference type="SUPFAM" id="SSF52788">
    <property type="entry name" value="Phosphotyrosine protein phosphatases I"/>
    <property type="match status" value="1"/>
</dbReference>
<dbReference type="InterPro" id="IPR023485">
    <property type="entry name" value="Ptyr_pPase"/>
</dbReference>
<keyword evidence="4" id="KW-1185">Reference proteome</keyword>
<evidence type="ECO:0000313" key="3">
    <source>
        <dbReference type="EMBL" id="MED7825304.1"/>
    </source>
</evidence>
<dbReference type="InterPro" id="IPR036196">
    <property type="entry name" value="Ptyr_pPase_sf"/>
</dbReference>
<gene>
    <name evidence="3" type="ORF">VXC91_25780</name>
</gene>
<sequence length="244" mass="25205">MTRVLFVCTGNVHRSVLAERLLAARLPSGSAVRPESAGTEARPGPGMERSTRAVLEKLGGDGSGFFARRLTASLVAGAGLVLGLTREHREAAVRLAPSAMRRCFTLKEFVRLTAGGVDGVRGWTGAGGVTPPAERRFVDRRVPGGAPDRYGPAGVHGAAPCAAAPDTVDSGAPFREAPAPVLGFDAVVAAAAARRGSTAAVPAAEDDVQDPWAQPYDVLYECAREIDRAASRLALLLGGGSARV</sequence>
<dbReference type="Proteomes" id="UP001333996">
    <property type="component" value="Unassembled WGS sequence"/>
</dbReference>